<dbReference type="Proteomes" id="UP000784880">
    <property type="component" value="Unassembled WGS sequence"/>
</dbReference>
<evidence type="ECO:0000256" key="5">
    <source>
        <dbReference type="ARBA" id="ARBA00022525"/>
    </source>
</evidence>
<feature type="domain" description="Flagellar hook-associated protein FlgK helical" evidence="9">
    <location>
        <begin position="104"/>
        <end position="372"/>
    </location>
</feature>
<evidence type="ECO:0000256" key="3">
    <source>
        <dbReference type="ARBA" id="ARBA00009677"/>
    </source>
</evidence>
<organism evidence="10 11">
    <name type="scientific">Evansella tamaricis</name>
    <dbReference type="NCBI Taxonomy" id="2069301"/>
    <lineage>
        <taxon>Bacteria</taxon>
        <taxon>Bacillati</taxon>
        <taxon>Bacillota</taxon>
        <taxon>Bacilli</taxon>
        <taxon>Bacillales</taxon>
        <taxon>Bacillaceae</taxon>
        <taxon>Evansella</taxon>
    </lineage>
</organism>
<keyword evidence="10" id="KW-0282">Flagellum</keyword>
<dbReference type="InterPro" id="IPR053927">
    <property type="entry name" value="FlgK_helical"/>
</dbReference>
<dbReference type="EMBL" id="JAHQCS010000083">
    <property type="protein sequence ID" value="MBU9711765.1"/>
    <property type="molecule type" value="Genomic_DNA"/>
</dbReference>
<keyword evidence="6" id="KW-0975">Bacterial flagellum</keyword>
<dbReference type="NCBIfam" id="TIGR02492">
    <property type="entry name" value="flgK_ends"/>
    <property type="match status" value="1"/>
</dbReference>
<dbReference type="InterPro" id="IPR001444">
    <property type="entry name" value="Flag_bb_rod_N"/>
</dbReference>
<comment type="similarity">
    <text evidence="3">Belongs to the flagella basal body rod proteins family.</text>
</comment>
<evidence type="ECO:0000256" key="2">
    <source>
        <dbReference type="ARBA" id="ARBA00004613"/>
    </source>
</evidence>
<protein>
    <recommendedName>
        <fullName evidence="4">Flagellar hook-associated protein 1</fullName>
    </recommendedName>
</protein>
<dbReference type="PANTHER" id="PTHR30033">
    <property type="entry name" value="FLAGELLAR HOOK-ASSOCIATED PROTEIN 1"/>
    <property type="match status" value="1"/>
</dbReference>
<evidence type="ECO:0000256" key="4">
    <source>
        <dbReference type="ARBA" id="ARBA00016244"/>
    </source>
</evidence>
<dbReference type="RefSeq" id="WP_217065804.1">
    <property type="nucleotide sequence ID" value="NZ_JAHQCS010000083.1"/>
</dbReference>
<evidence type="ECO:0000256" key="1">
    <source>
        <dbReference type="ARBA" id="ARBA00004365"/>
    </source>
</evidence>
<evidence type="ECO:0000313" key="10">
    <source>
        <dbReference type="EMBL" id="MBU9711765.1"/>
    </source>
</evidence>
<evidence type="ECO:0000259" key="7">
    <source>
        <dbReference type="Pfam" id="PF00460"/>
    </source>
</evidence>
<comment type="caution">
    <text evidence="10">The sequence shown here is derived from an EMBL/GenBank/DDBJ whole genome shotgun (WGS) entry which is preliminary data.</text>
</comment>
<comment type="subcellular location">
    <subcellularLocation>
        <location evidence="1">Bacterial flagellum</location>
    </subcellularLocation>
    <subcellularLocation>
        <location evidence="2">Secreted</location>
    </subcellularLocation>
</comment>
<evidence type="ECO:0000259" key="9">
    <source>
        <dbReference type="Pfam" id="PF22638"/>
    </source>
</evidence>
<gene>
    <name evidence="10" type="primary">flgK</name>
    <name evidence="10" type="ORF">KS419_08455</name>
</gene>
<dbReference type="InterPro" id="IPR010930">
    <property type="entry name" value="Flg_bb/hook_C_dom"/>
</dbReference>
<evidence type="ECO:0000313" key="11">
    <source>
        <dbReference type="Proteomes" id="UP000784880"/>
    </source>
</evidence>
<keyword evidence="10" id="KW-0969">Cilium</keyword>
<feature type="domain" description="Flagellar basal body rod protein N-terminal" evidence="7">
    <location>
        <begin position="9"/>
        <end position="37"/>
    </location>
</feature>
<keyword evidence="5" id="KW-0964">Secreted</keyword>
<evidence type="ECO:0000259" key="8">
    <source>
        <dbReference type="Pfam" id="PF06429"/>
    </source>
</evidence>
<evidence type="ECO:0000256" key="6">
    <source>
        <dbReference type="ARBA" id="ARBA00023143"/>
    </source>
</evidence>
<proteinExistence type="inferred from homology"/>
<reference evidence="10 11" key="1">
    <citation type="submission" date="2021-06" db="EMBL/GenBank/DDBJ databases">
        <title>Bacillus sp. RD4P76, an endophyte from a halophyte.</title>
        <authorList>
            <person name="Sun J.-Q."/>
        </authorList>
    </citation>
    <scope>NUCLEOTIDE SEQUENCE [LARGE SCALE GENOMIC DNA]</scope>
    <source>
        <strain evidence="10 11">CGMCC 1.15917</strain>
    </source>
</reference>
<accession>A0ABS6JED8</accession>
<dbReference type="InterPro" id="IPR002371">
    <property type="entry name" value="FlgK"/>
</dbReference>
<dbReference type="PANTHER" id="PTHR30033:SF1">
    <property type="entry name" value="FLAGELLAR HOOK-ASSOCIATED PROTEIN 1"/>
    <property type="match status" value="1"/>
</dbReference>
<dbReference type="Pfam" id="PF00460">
    <property type="entry name" value="Flg_bb_rod"/>
    <property type="match status" value="1"/>
</dbReference>
<dbReference type="Pfam" id="PF06429">
    <property type="entry name" value="Flg_bbr_C"/>
    <property type="match status" value="1"/>
</dbReference>
<feature type="domain" description="Flagellar basal-body/hook protein C-terminal" evidence="8">
    <location>
        <begin position="512"/>
        <end position="550"/>
    </location>
</feature>
<keyword evidence="11" id="KW-1185">Reference proteome</keyword>
<keyword evidence="10" id="KW-0966">Cell projection</keyword>
<sequence length="557" mass="60852">MKSTFHGLETFRRAINTQQTAIQTTGHNIANANTPGYSRQRVNLTPTEAFPSPAFNKPMIPGQIGSGVQAGEVQRIRQAFLDTQYRGENNKLGYWKQQHQALVKMEDIMNEPTENGIANMMDKFWQSLQDLSVHPEDAGARSVVLQNGVALADTFNYTYNSLLAVQHDQKSQIEVQQNNINSLLRQINNINKQIAAVEPHGYLSNDLYDQRDLLVDELSNYMNISVEQVGSGGLAKDIADGRYTVKLLDEHGRDLGVTLVDGSRLEANELHISYDENSGLVDGMFIAKPRALEGLEDVKDLKDRGGVFHFASLEDFRSPGALMASIEAYGYFGKNGEEKGLYPEMMAQLDLMVHTFVEEFNKVHSSGWSLSEITAGEKANGGEGYQFFTYATGGTGPNGDPFGTNGNIKGAAQRIQISADIYASLNNIAASGAATGNGGIPLTEAFSGDGSNALALSKVKDATLQFGGTRTNVQSFYQGIIGEMAVKTSEAERMTKNSQTLRDSVEERRQSISGVSLDEEMTNLIQFQHAYNAAARGITVMDEMLDRIINGMGIGGR</sequence>
<dbReference type="Pfam" id="PF22638">
    <property type="entry name" value="FlgK_D1"/>
    <property type="match status" value="1"/>
</dbReference>
<name>A0ABS6JED8_9BACI</name>